<dbReference type="Proteomes" id="UP000823641">
    <property type="component" value="Unassembled WGS sequence"/>
</dbReference>
<dbReference type="InterPro" id="IPR002696">
    <property type="entry name" value="Membr_insert_effic_factor_YidD"/>
</dbReference>
<sequence length="128" mass="15093">MKYLLLFMIRLYWLIPASKRKKCIFKESCSNYVWRITKEKGLIAGIKAFLFRNKHCCPGFAIYRYQGHYEIKTINGLIIKEEDIDKRLLNADNPSLIDFDGPNIFQSAIRLQSEQRSPTSTEFKHQTK</sequence>
<gene>
    <name evidence="1" type="primary">yidD</name>
    <name evidence="1" type="ORF">IAA73_00910</name>
</gene>
<accession>A0A9D9HRM2</accession>
<dbReference type="NCBIfam" id="TIGR00278">
    <property type="entry name" value="membrane protein insertion efficiency factor YidD"/>
    <property type="match status" value="1"/>
</dbReference>
<dbReference type="AlphaFoldDB" id="A0A9D9HRM2"/>
<organism evidence="1 2">
    <name type="scientific">Candidatus Gallipaludibacter merdavium</name>
    <dbReference type="NCBI Taxonomy" id="2840839"/>
    <lineage>
        <taxon>Bacteria</taxon>
        <taxon>Pseudomonadati</taxon>
        <taxon>Bacteroidota</taxon>
        <taxon>Bacteroidia</taxon>
        <taxon>Bacteroidales</taxon>
        <taxon>Candidatus Gallipaludibacter</taxon>
    </lineage>
</organism>
<dbReference type="Pfam" id="PF01809">
    <property type="entry name" value="YidD"/>
    <property type="match status" value="1"/>
</dbReference>
<name>A0A9D9HRM2_9BACT</name>
<dbReference type="EMBL" id="JADIMG010000004">
    <property type="protein sequence ID" value="MBO8458886.1"/>
    <property type="molecule type" value="Genomic_DNA"/>
</dbReference>
<dbReference type="SMART" id="SM01234">
    <property type="entry name" value="Haemolytic"/>
    <property type="match status" value="1"/>
</dbReference>
<protein>
    <submittedName>
        <fullName evidence="1">Membrane protein insertion efficiency factor YidD</fullName>
    </submittedName>
</protein>
<evidence type="ECO:0000313" key="1">
    <source>
        <dbReference type="EMBL" id="MBO8458886.1"/>
    </source>
</evidence>
<comment type="caution">
    <text evidence="1">The sequence shown here is derived from an EMBL/GenBank/DDBJ whole genome shotgun (WGS) entry which is preliminary data.</text>
</comment>
<reference evidence="1" key="2">
    <citation type="journal article" date="2021" name="PeerJ">
        <title>Extensive microbial diversity within the chicken gut microbiome revealed by metagenomics and culture.</title>
        <authorList>
            <person name="Gilroy R."/>
            <person name="Ravi A."/>
            <person name="Getino M."/>
            <person name="Pursley I."/>
            <person name="Horton D.L."/>
            <person name="Alikhan N.F."/>
            <person name="Baker D."/>
            <person name="Gharbi K."/>
            <person name="Hall N."/>
            <person name="Watson M."/>
            <person name="Adriaenssens E.M."/>
            <person name="Foster-Nyarko E."/>
            <person name="Jarju S."/>
            <person name="Secka A."/>
            <person name="Antonio M."/>
            <person name="Oren A."/>
            <person name="Chaudhuri R.R."/>
            <person name="La Ragione R."/>
            <person name="Hildebrand F."/>
            <person name="Pallen M.J."/>
        </authorList>
    </citation>
    <scope>NUCLEOTIDE SEQUENCE</scope>
    <source>
        <strain evidence="1">G3-3990</strain>
    </source>
</reference>
<proteinExistence type="predicted"/>
<evidence type="ECO:0000313" key="2">
    <source>
        <dbReference type="Proteomes" id="UP000823641"/>
    </source>
</evidence>
<reference evidence="1" key="1">
    <citation type="submission" date="2020-10" db="EMBL/GenBank/DDBJ databases">
        <authorList>
            <person name="Gilroy R."/>
        </authorList>
    </citation>
    <scope>NUCLEOTIDE SEQUENCE</scope>
    <source>
        <strain evidence="1">G3-3990</strain>
    </source>
</reference>